<evidence type="ECO:0000259" key="10">
    <source>
        <dbReference type="PROSITE" id="PS51915"/>
    </source>
</evidence>
<feature type="domain" description="C2H2-type" evidence="9">
    <location>
        <begin position="237"/>
        <end position="264"/>
    </location>
</feature>
<keyword evidence="5 8" id="KW-0862">Zinc</keyword>
<dbReference type="PROSITE" id="PS00028">
    <property type="entry name" value="ZINC_FINGER_C2H2_1"/>
    <property type="match status" value="7"/>
</dbReference>
<dbReference type="Gene3D" id="3.30.160.60">
    <property type="entry name" value="Classic Zinc Finger"/>
    <property type="match status" value="6"/>
</dbReference>
<keyword evidence="2 8" id="KW-0479">Metal-binding</keyword>
<dbReference type="Pfam" id="PF07776">
    <property type="entry name" value="zf-AD"/>
    <property type="match status" value="1"/>
</dbReference>
<dbReference type="Proteomes" id="UP000075880">
    <property type="component" value="Unassembled WGS sequence"/>
</dbReference>
<dbReference type="FunFam" id="3.30.160.60:FF:000145">
    <property type="entry name" value="Zinc finger protein 574"/>
    <property type="match status" value="1"/>
</dbReference>
<evidence type="ECO:0000256" key="2">
    <source>
        <dbReference type="ARBA" id="ARBA00022723"/>
    </source>
</evidence>
<dbReference type="GO" id="GO:0000978">
    <property type="term" value="F:RNA polymerase II cis-regulatory region sequence-specific DNA binding"/>
    <property type="evidence" value="ECO:0007669"/>
    <property type="project" value="TreeGrafter"/>
</dbReference>
<dbReference type="InterPro" id="IPR013087">
    <property type="entry name" value="Znf_C2H2_type"/>
</dbReference>
<dbReference type="FunFam" id="3.30.160.60:FF:000340">
    <property type="entry name" value="zinc finger protein 473 isoform X1"/>
    <property type="match status" value="1"/>
</dbReference>
<dbReference type="PANTHER" id="PTHR19818">
    <property type="entry name" value="ZINC FINGER PROTEIN ZIC AND GLI"/>
    <property type="match status" value="1"/>
</dbReference>
<keyword evidence="12" id="KW-1185">Reference proteome</keyword>
<feature type="domain" description="C2H2-type" evidence="9">
    <location>
        <begin position="531"/>
        <end position="554"/>
    </location>
</feature>
<feature type="domain" description="C2H2-type" evidence="9">
    <location>
        <begin position="457"/>
        <end position="487"/>
    </location>
</feature>
<organism evidence="11 12">
    <name type="scientific">Anopheles atroparvus</name>
    <name type="common">European mosquito</name>
    <dbReference type="NCBI Taxonomy" id="41427"/>
    <lineage>
        <taxon>Eukaryota</taxon>
        <taxon>Metazoa</taxon>
        <taxon>Ecdysozoa</taxon>
        <taxon>Arthropoda</taxon>
        <taxon>Hexapoda</taxon>
        <taxon>Insecta</taxon>
        <taxon>Pterygota</taxon>
        <taxon>Neoptera</taxon>
        <taxon>Endopterygota</taxon>
        <taxon>Diptera</taxon>
        <taxon>Nematocera</taxon>
        <taxon>Culicoidea</taxon>
        <taxon>Culicidae</taxon>
        <taxon>Anophelinae</taxon>
        <taxon>Anopheles</taxon>
    </lineage>
</organism>
<dbReference type="GO" id="GO:0000981">
    <property type="term" value="F:DNA-binding transcription factor activity, RNA polymerase II-specific"/>
    <property type="evidence" value="ECO:0007669"/>
    <property type="project" value="TreeGrafter"/>
</dbReference>
<keyword evidence="3" id="KW-0677">Repeat</keyword>
<feature type="domain" description="C2H2-type" evidence="9">
    <location>
        <begin position="265"/>
        <end position="295"/>
    </location>
</feature>
<dbReference type="PANTHER" id="PTHR19818:SF139">
    <property type="entry name" value="PAIR-RULE PROTEIN ODD-PAIRED"/>
    <property type="match status" value="1"/>
</dbReference>
<dbReference type="SUPFAM" id="SSF57716">
    <property type="entry name" value="Glucocorticoid receptor-like (DNA-binding domain)"/>
    <property type="match status" value="1"/>
</dbReference>
<evidence type="ECO:0000256" key="6">
    <source>
        <dbReference type="ARBA" id="ARBA00023242"/>
    </source>
</evidence>
<dbReference type="PROSITE" id="PS50157">
    <property type="entry name" value="ZINC_FINGER_C2H2_2"/>
    <property type="match status" value="9"/>
</dbReference>
<dbReference type="AlphaFoldDB" id="A0AAG5CVP9"/>
<evidence type="ECO:0000256" key="8">
    <source>
        <dbReference type="PROSITE-ProRule" id="PRU01263"/>
    </source>
</evidence>
<accession>A0AAG5CVP9</accession>
<evidence type="ECO:0000313" key="12">
    <source>
        <dbReference type="Proteomes" id="UP000075880"/>
    </source>
</evidence>
<evidence type="ECO:0000256" key="1">
    <source>
        <dbReference type="ARBA" id="ARBA00004123"/>
    </source>
</evidence>
<feature type="domain" description="ZAD" evidence="10">
    <location>
        <begin position="12"/>
        <end position="95"/>
    </location>
</feature>
<dbReference type="InterPro" id="IPR050329">
    <property type="entry name" value="GLI_C2H2-zinc-finger"/>
</dbReference>
<evidence type="ECO:0000256" key="7">
    <source>
        <dbReference type="PROSITE-ProRule" id="PRU00042"/>
    </source>
</evidence>
<feature type="domain" description="C2H2-type" evidence="9">
    <location>
        <begin position="648"/>
        <end position="678"/>
    </location>
</feature>
<feature type="domain" description="C2H2-type" evidence="9">
    <location>
        <begin position="397"/>
        <end position="427"/>
    </location>
</feature>
<feature type="binding site" evidence="8">
    <location>
        <position position="17"/>
    </location>
    <ligand>
        <name>Zn(2+)</name>
        <dbReference type="ChEBI" id="CHEBI:29105"/>
    </ligand>
</feature>
<feature type="binding site" evidence="8">
    <location>
        <position position="14"/>
    </location>
    <ligand>
        <name>Zn(2+)</name>
        <dbReference type="ChEBI" id="CHEBI:29105"/>
    </ligand>
</feature>
<sequence length="705" mass="81965">MLEQDNPANELTECRVCSQTISTDQAISLFWSMNTNDGDIVVKTIIDMIREFAHVAVPLHDDRSKHICSVCLAALESGIQLQQQIRTNESETITTKDDVSNVIKDGKSEYEFEYLDEFKDDIDSGSGGITKATRIEMVPDESIVQEDDEAPGKQLTMQLTEEEMEYLHEGLPQEAKFAFKMPTDELIAQQLIFDKFEYLEISGERCCGCAHIAPSRDALMVHAKEMHSQNYYADSSYTCPTCYQKFPTEESLAKHTRYYSYSDIFLCNVSECQKAFNFRSHMMLHLMQEHDSQAEEEFESAKKKSSRKSCVQRLAVPDAKIIRETLDFPQYRQYLLDGERCCACGLCLESIQGHIAKEHKPEHSGNPLQCTICDRTFRSQRLLILHEQDRLKLSHLYECRMCGKLFDRKFNLLKHVQNELEHPSNEKEDTRLLSDTDAAASNQQALAVPCLKDVECFCCCFRRCREEFATEAALLDHADEAHAGRRKENEIKHGAAQNIRTELMCPICLLSFETVEKVQKHRFYKMRVEKQRCHICGRKFMRKSGLTEHQEREHLDLPVRFACETCGKAFITRSTLNMHRRVHEPFKRIPCDAEGCDSVFRDERLMRRHYRNVHSKDMPYACRHCQKKFRTKEALDIHDRSHTGEKPYPCRHEGCTKRYAHGTDRLRHERSVHTGVRPHKCMVCCVSFFRKRELRIHTEKLHKDV</sequence>
<dbReference type="Gene3D" id="3.40.1800.20">
    <property type="match status" value="1"/>
</dbReference>
<keyword evidence="4 7" id="KW-0863">Zinc-finger</keyword>
<feature type="domain" description="C2H2-type" evidence="9">
    <location>
        <begin position="561"/>
        <end position="588"/>
    </location>
</feature>
<comment type="subcellular location">
    <subcellularLocation>
        <location evidence="1">Nucleus</location>
    </subcellularLocation>
</comment>
<protein>
    <submittedName>
        <fullName evidence="11">Uncharacterized protein</fullName>
    </submittedName>
</protein>
<dbReference type="GO" id="GO:0008270">
    <property type="term" value="F:zinc ion binding"/>
    <property type="evidence" value="ECO:0007669"/>
    <property type="project" value="UniProtKB-UniRule"/>
</dbReference>
<feature type="domain" description="C2H2-type" evidence="9">
    <location>
        <begin position="620"/>
        <end position="647"/>
    </location>
</feature>
<reference evidence="11" key="1">
    <citation type="submission" date="2024-04" db="UniProtKB">
        <authorList>
            <consortium name="EnsemblMetazoa"/>
        </authorList>
    </citation>
    <scope>IDENTIFICATION</scope>
    <source>
        <strain evidence="11">EBRO</strain>
    </source>
</reference>
<evidence type="ECO:0000256" key="5">
    <source>
        <dbReference type="ARBA" id="ARBA00022833"/>
    </source>
</evidence>
<feature type="binding site" evidence="8">
    <location>
        <position position="71"/>
    </location>
    <ligand>
        <name>Zn(2+)</name>
        <dbReference type="ChEBI" id="CHEBI:29105"/>
    </ligand>
</feature>
<keyword evidence="6" id="KW-0539">Nucleus</keyword>
<feature type="domain" description="C2H2-type" evidence="9">
    <location>
        <begin position="589"/>
        <end position="619"/>
    </location>
</feature>
<dbReference type="GO" id="GO:0045944">
    <property type="term" value="P:positive regulation of transcription by RNA polymerase II"/>
    <property type="evidence" value="ECO:0007669"/>
    <property type="project" value="UniProtKB-ARBA"/>
</dbReference>
<dbReference type="SMART" id="SM00355">
    <property type="entry name" value="ZnF_C2H2"/>
    <property type="match status" value="13"/>
</dbReference>
<feature type="binding site" evidence="8">
    <location>
        <position position="68"/>
    </location>
    <ligand>
        <name>Zn(2+)</name>
        <dbReference type="ChEBI" id="CHEBI:29105"/>
    </ligand>
</feature>
<name>A0AAG5CVP9_ANOAO</name>
<dbReference type="InterPro" id="IPR036236">
    <property type="entry name" value="Znf_C2H2_sf"/>
</dbReference>
<dbReference type="GO" id="GO:0005634">
    <property type="term" value="C:nucleus"/>
    <property type="evidence" value="ECO:0007669"/>
    <property type="project" value="UniProtKB-SubCell"/>
</dbReference>
<proteinExistence type="predicted"/>
<evidence type="ECO:0000256" key="3">
    <source>
        <dbReference type="ARBA" id="ARBA00022737"/>
    </source>
</evidence>
<evidence type="ECO:0000259" key="9">
    <source>
        <dbReference type="PROSITE" id="PS50157"/>
    </source>
</evidence>
<evidence type="ECO:0000313" key="11">
    <source>
        <dbReference type="EnsemblMetazoa" id="ENSAATROPP002912"/>
    </source>
</evidence>
<dbReference type="PROSITE" id="PS51915">
    <property type="entry name" value="ZAD"/>
    <property type="match status" value="1"/>
</dbReference>
<dbReference type="EnsemblMetazoa" id="ENSAATROPT003035">
    <property type="protein sequence ID" value="ENSAATROPP002912"/>
    <property type="gene ID" value="ENSAATROPG002406"/>
</dbReference>
<dbReference type="Pfam" id="PF00096">
    <property type="entry name" value="zf-C2H2"/>
    <property type="match status" value="5"/>
</dbReference>
<evidence type="ECO:0000256" key="4">
    <source>
        <dbReference type="ARBA" id="ARBA00022771"/>
    </source>
</evidence>
<dbReference type="InterPro" id="IPR012934">
    <property type="entry name" value="Znf_AD"/>
</dbReference>
<dbReference type="SUPFAM" id="SSF57667">
    <property type="entry name" value="beta-beta-alpha zinc fingers"/>
    <property type="match status" value="5"/>
</dbReference>